<evidence type="ECO:0000256" key="3">
    <source>
        <dbReference type="ARBA" id="ARBA00002257"/>
    </source>
</evidence>
<evidence type="ECO:0000256" key="15">
    <source>
        <dbReference type="PIRSR" id="PIRSR600183-50"/>
    </source>
</evidence>
<evidence type="ECO:0000256" key="2">
    <source>
        <dbReference type="ARBA" id="ARBA00001946"/>
    </source>
</evidence>
<organism evidence="20 21">
    <name type="scientific">Chlorella vulgaris</name>
    <name type="common">Green alga</name>
    <dbReference type="NCBI Taxonomy" id="3077"/>
    <lineage>
        <taxon>Eukaryota</taxon>
        <taxon>Viridiplantae</taxon>
        <taxon>Chlorophyta</taxon>
        <taxon>core chlorophytes</taxon>
        <taxon>Trebouxiophyceae</taxon>
        <taxon>Chlorellales</taxon>
        <taxon>Chlorellaceae</taxon>
        <taxon>Chlorella clade</taxon>
        <taxon>Chlorella</taxon>
    </lineage>
</organism>
<evidence type="ECO:0000256" key="6">
    <source>
        <dbReference type="ARBA" id="ARBA00012426"/>
    </source>
</evidence>
<evidence type="ECO:0000256" key="8">
    <source>
        <dbReference type="ARBA" id="ARBA00022793"/>
    </source>
</evidence>
<keyword evidence="8 16" id="KW-0210">Decarboxylase</keyword>
<keyword evidence="12" id="KW-0620">Polyamine biosynthesis</keyword>
<dbReference type="AlphaFoldDB" id="A0A9D4TH31"/>
<dbReference type="SUPFAM" id="SSF50621">
    <property type="entry name" value="Alanine racemase C-terminal domain-like"/>
    <property type="match status" value="1"/>
</dbReference>
<dbReference type="Pfam" id="PF02784">
    <property type="entry name" value="Orn_Arg_deC_N"/>
    <property type="match status" value="1"/>
</dbReference>
<comment type="caution">
    <text evidence="20">The sequence shown here is derived from an EMBL/GenBank/DDBJ whole genome shotgun (WGS) entry which is preliminary data.</text>
</comment>
<evidence type="ECO:0000256" key="10">
    <source>
        <dbReference type="ARBA" id="ARBA00022898"/>
    </source>
</evidence>
<evidence type="ECO:0000256" key="5">
    <source>
        <dbReference type="ARBA" id="ARBA00008357"/>
    </source>
</evidence>
<keyword evidence="21" id="KW-1185">Reference proteome</keyword>
<dbReference type="GO" id="GO:0008792">
    <property type="term" value="F:arginine decarboxylase activity"/>
    <property type="evidence" value="ECO:0007669"/>
    <property type="project" value="UniProtKB-EC"/>
</dbReference>
<dbReference type="InterPro" id="IPR002985">
    <property type="entry name" value="Arg_decrbxlase"/>
</dbReference>
<dbReference type="Proteomes" id="UP001055712">
    <property type="component" value="Unassembled WGS sequence"/>
</dbReference>
<gene>
    <name evidence="20" type="ORF">D9Q98_009016</name>
</gene>
<reference evidence="20" key="2">
    <citation type="submission" date="2020-11" db="EMBL/GenBank/DDBJ databases">
        <authorList>
            <person name="Cecchin M."/>
            <person name="Marcolungo L."/>
            <person name="Rossato M."/>
            <person name="Girolomoni L."/>
            <person name="Cosentino E."/>
            <person name="Cuine S."/>
            <person name="Li-Beisson Y."/>
            <person name="Delledonne M."/>
            <person name="Ballottari M."/>
        </authorList>
    </citation>
    <scope>NUCLEOTIDE SEQUENCE</scope>
    <source>
        <strain evidence="20">211/11P</strain>
        <tissue evidence="20">Whole cell</tissue>
    </source>
</reference>
<dbReference type="GO" id="GO:0046872">
    <property type="term" value="F:metal ion binding"/>
    <property type="evidence" value="ECO:0007669"/>
    <property type="project" value="UniProtKB-KW"/>
</dbReference>
<dbReference type="InterPro" id="IPR029066">
    <property type="entry name" value="PLP-binding_barrel"/>
</dbReference>
<comment type="function">
    <text evidence="3">Catalyzes the biosynthesis of agmatine from arginine.</text>
</comment>
<evidence type="ECO:0000259" key="17">
    <source>
        <dbReference type="Pfam" id="PF02784"/>
    </source>
</evidence>
<dbReference type="PROSITE" id="PS00878">
    <property type="entry name" value="ODR_DC_2_1"/>
    <property type="match status" value="1"/>
</dbReference>
<feature type="active site" description="Proton donor" evidence="15">
    <location>
        <position position="590"/>
    </location>
</feature>
<keyword evidence="7" id="KW-0479">Metal-binding</keyword>
<sequence>MEASLSRGSPRFDQLCLEQVSALSDASDSSAAEEQHTAKARRYSGAFNDAKVATAATADSTLGDPSWTPEASASLYNVAGWSDGYYSVSEGGNLLVKPQGDEGPELDLFRLTQAAQALGLRAPLLFRFLPVVGHRIAKLNAAFRAAIDRFEYQGAYNGCFPVKANHDKALIEAVVKHGAPFNFGLEVGSKAELVMAMSQLAGRPPGTHLVCNGFKDAEYMELVLHCRELGMNAMVVMEQYSELELLLRVCRRLGVRPAIGIRAKLTTRHNGHWGSTSGDKAKFGLRAREIVAAVNRLAEEGMLDCLCLLHFHVGSQITNIRMVKEVLREASCLYAELVQLGAGMRYIDCGGGLAVDYDGSFTDSAASMSYTLQHYANDVVSAVQEMCIQRGIAPPTIITESGRALASHHSVLVFDVLTIPECLSEQRVEQEEVVESIEIRDDRPLTKQLRAAARSGKGTFLLMTFKEVFENISADASALREAFNDASYFKDEAVRAFKLGVLSLEERAQVDTMFDATCARIRQVAQANDLALPDALRPDAVPHSKMYHVNMSVFRSAVDSWAIQQLFPIMPIHRLGEEPCVPATLADLTCDSDGKVDRFINPKGGDPLPALPLHPLRVGERYFLALFLTGVYQEVMGSIHNMFGSINTLVVRSSDDGATGACPAAAAAGAEAAMSDDASSTSATSLAALYAADGGASCALQAYSFDAASPGESIAQVLSRANHDAADMLQTVADATAARVASGELPPAAADRLLAAYSARMHGYTYMA</sequence>
<dbReference type="InterPro" id="IPR009006">
    <property type="entry name" value="Ala_racemase/Decarboxylase_C"/>
</dbReference>
<evidence type="ECO:0000256" key="12">
    <source>
        <dbReference type="ARBA" id="ARBA00023115"/>
    </source>
</evidence>
<evidence type="ECO:0000256" key="9">
    <source>
        <dbReference type="ARBA" id="ARBA00022842"/>
    </source>
</evidence>
<dbReference type="InterPro" id="IPR000183">
    <property type="entry name" value="Orn/DAP/Arg_de-COase"/>
</dbReference>
<dbReference type="GO" id="GO:0008295">
    <property type="term" value="P:spermidine biosynthetic process"/>
    <property type="evidence" value="ECO:0007669"/>
    <property type="project" value="UniProtKB-KW"/>
</dbReference>
<dbReference type="Pfam" id="PF17944">
    <property type="entry name" value="Arg_decarbox_C"/>
    <property type="match status" value="1"/>
</dbReference>
<dbReference type="InterPro" id="IPR040634">
    <property type="entry name" value="Arg_decarb_HB"/>
</dbReference>
<dbReference type="PRINTS" id="PR01179">
    <property type="entry name" value="ODADCRBXLASE"/>
</dbReference>
<dbReference type="GO" id="GO:0006527">
    <property type="term" value="P:L-arginine catabolic process"/>
    <property type="evidence" value="ECO:0007669"/>
    <property type="project" value="InterPro"/>
</dbReference>
<protein>
    <recommendedName>
        <fullName evidence="6 16">Arginine decarboxylase</fullName>
        <ecNumber evidence="6 16">4.1.1.19</ecNumber>
    </recommendedName>
</protein>
<keyword evidence="13 16" id="KW-0456">Lyase</keyword>
<evidence type="ECO:0000256" key="1">
    <source>
        <dbReference type="ARBA" id="ARBA00001933"/>
    </source>
</evidence>
<dbReference type="InterPro" id="IPR041128">
    <property type="entry name" value="Arg_decarbox_C"/>
</dbReference>
<dbReference type="OrthoDB" id="3717802at2759"/>
<evidence type="ECO:0000256" key="11">
    <source>
        <dbReference type="ARBA" id="ARBA00023066"/>
    </source>
</evidence>
<dbReference type="Gene3D" id="2.40.37.10">
    <property type="entry name" value="Lyase, Ornithine Decarboxylase, Chain A, domain 1"/>
    <property type="match status" value="1"/>
</dbReference>
<evidence type="ECO:0000256" key="7">
    <source>
        <dbReference type="ARBA" id="ARBA00022723"/>
    </source>
</evidence>
<dbReference type="Gene3D" id="1.20.58.930">
    <property type="match status" value="1"/>
</dbReference>
<accession>A0A9D4TH31</accession>
<evidence type="ECO:0000256" key="16">
    <source>
        <dbReference type="RuleBase" id="RU003740"/>
    </source>
</evidence>
<dbReference type="EMBL" id="SIDB01000012">
    <property type="protein sequence ID" value="KAI3425248.1"/>
    <property type="molecule type" value="Genomic_DNA"/>
</dbReference>
<dbReference type="PRINTS" id="PR01180">
    <property type="entry name" value="ARGDCRBXLASE"/>
</dbReference>
<keyword evidence="11 16" id="KW-0745">Spermidine biosynthesis</keyword>
<evidence type="ECO:0000259" key="18">
    <source>
        <dbReference type="Pfam" id="PF17810"/>
    </source>
</evidence>
<feature type="domain" description="Orn/DAP/Arg decarboxylase 2 N-terminal" evidence="17">
    <location>
        <begin position="138"/>
        <end position="406"/>
    </location>
</feature>
<dbReference type="InterPro" id="IPR022644">
    <property type="entry name" value="De-COase2_N"/>
</dbReference>
<feature type="domain" description="Arginine decarboxylase C-terminal helical" evidence="19">
    <location>
        <begin position="714"/>
        <end position="766"/>
    </location>
</feature>
<comment type="cofactor">
    <cofactor evidence="2 16">
        <name>Mg(2+)</name>
        <dbReference type="ChEBI" id="CHEBI:18420"/>
    </cofactor>
</comment>
<evidence type="ECO:0000313" key="20">
    <source>
        <dbReference type="EMBL" id="KAI3425248.1"/>
    </source>
</evidence>
<comment type="catalytic activity">
    <reaction evidence="14 16">
        <text>L-arginine + H(+) = agmatine + CO2</text>
        <dbReference type="Rhea" id="RHEA:17641"/>
        <dbReference type="ChEBI" id="CHEBI:15378"/>
        <dbReference type="ChEBI" id="CHEBI:16526"/>
        <dbReference type="ChEBI" id="CHEBI:32682"/>
        <dbReference type="ChEBI" id="CHEBI:58145"/>
        <dbReference type="EC" id="4.1.1.19"/>
    </reaction>
</comment>
<evidence type="ECO:0000259" key="19">
    <source>
        <dbReference type="Pfam" id="PF17944"/>
    </source>
</evidence>
<comment type="pathway">
    <text evidence="4 16">Amine and polyamine biosynthesis; agmatine biosynthesis; agmatine from L-arginine: step 1/1.</text>
</comment>
<evidence type="ECO:0000256" key="13">
    <source>
        <dbReference type="ARBA" id="ARBA00023239"/>
    </source>
</evidence>
<evidence type="ECO:0000256" key="14">
    <source>
        <dbReference type="ARBA" id="ARBA00049309"/>
    </source>
</evidence>
<proteinExistence type="inferred from homology"/>
<keyword evidence="10 15" id="KW-0663">Pyridoxal phosphate</keyword>
<comment type="similarity">
    <text evidence="5 16">Belongs to the Orn/Lys/Arg decarboxylase class-II family. SpeA subfamily.</text>
</comment>
<feature type="modified residue" description="N6-(pyridoxal phosphate)lysine" evidence="15">
    <location>
        <position position="163"/>
    </location>
</feature>
<evidence type="ECO:0000256" key="4">
    <source>
        <dbReference type="ARBA" id="ARBA00004773"/>
    </source>
</evidence>
<dbReference type="NCBIfam" id="NF003763">
    <property type="entry name" value="PRK05354.1"/>
    <property type="match status" value="1"/>
</dbReference>
<evidence type="ECO:0000313" key="21">
    <source>
        <dbReference type="Proteomes" id="UP001055712"/>
    </source>
</evidence>
<dbReference type="EC" id="4.1.1.19" evidence="6 16"/>
<name>A0A9D4TH31_CHLVU</name>
<dbReference type="PANTHER" id="PTHR43295">
    <property type="entry name" value="ARGININE DECARBOXYLASE"/>
    <property type="match status" value="1"/>
</dbReference>
<comment type="cofactor">
    <cofactor evidence="1 15 16">
        <name>pyridoxal 5'-phosphate</name>
        <dbReference type="ChEBI" id="CHEBI:597326"/>
    </cofactor>
</comment>
<dbReference type="PANTHER" id="PTHR43295:SF9">
    <property type="entry name" value="BIOSYNTHETIC ARGININE DECARBOXYLASE"/>
    <property type="match status" value="1"/>
</dbReference>
<dbReference type="SUPFAM" id="SSF51419">
    <property type="entry name" value="PLP-binding barrel"/>
    <property type="match status" value="1"/>
</dbReference>
<dbReference type="Gene3D" id="3.20.20.10">
    <property type="entry name" value="Alanine racemase"/>
    <property type="match status" value="1"/>
</dbReference>
<dbReference type="InterPro" id="IPR022653">
    <property type="entry name" value="De-COase2_pyr-phos_BS"/>
</dbReference>
<reference evidence="20" key="1">
    <citation type="journal article" date="2019" name="Plant J.">
        <title>Chlorella vulgaris genome assembly and annotation reveals the molecular basis for metabolic acclimation to high light conditions.</title>
        <authorList>
            <person name="Cecchin M."/>
            <person name="Marcolungo L."/>
            <person name="Rossato M."/>
            <person name="Girolomoni L."/>
            <person name="Cosentino E."/>
            <person name="Cuine S."/>
            <person name="Li-Beisson Y."/>
            <person name="Delledonne M."/>
            <person name="Ballottari M."/>
        </authorList>
    </citation>
    <scope>NUCLEOTIDE SEQUENCE</scope>
    <source>
        <strain evidence="20">211/11P</strain>
    </source>
</reference>
<dbReference type="CDD" id="cd06830">
    <property type="entry name" value="PLPDE_III_ADC"/>
    <property type="match status" value="1"/>
</dbReference>
<keyword evidence="9 16" id="KW-0460">Magnesium</keyword>
<dbReference type="Pfam" id="PF17810">
    <property type="entry name" value="Arg_decarb_HB"/>
    <property type="match status" value="1"/>
</dbReference>
<feature type="domain" description="Arginine decarboxylase helical bundle" evidence="18">
    <location>
        <begin position="466"/>
        <end position="531"/>
    </location>
</feature>